<accession>A0A7Z0TWJ6</accession>
<evidence type="ECO:0000313" key="1">
    <source>
        <dbReference type="EMBL" id="NYZ63439.1"/>
    </source>
</evidence>
<name>A0A7Z0TWJ6_9GAMM</name>
<keyword evidence="2" id="KW-1185">Reference proteome</keyword>
<comment type="caution">
    <text evidence="1">The sequence shown here is derived from an EMBL/GenBank/DDBJ whole genome shotgun (WGS) entry which is preliminary data.</text>
</comment>
<evidence type="ECO:0000313" key="2">
    <source>
        <dbReference type="Proteomes" id="UP000589896"/>
    </source>
</evidence>
<dbReference type="EMBL" id="JACCJZ010000019">
    <property type="protein sequence ID" value="NYZ63439.1"/>
    <property type="molecule type" value="Genomic_DNA"/>
</dbReference>
<sequence>MAIFNGHPSTGALDAREDAIHCTQDRSARLLTAQEWGRVSVSAGTTDVVSAKCPVRGPSGDAFHRVASPRLERCA</sequence>
<reference evidence="1 2" key="1">
    <citation type="submission" date="2020-07" db="EMBL/GenBank/DDBJ databases">
        <title>isolation of Luteimonas sp. SJ-16.</title>
        <authorList>
            <person name="Huang X.-X."/>
            <person name="Xu L."/>
            <person name="Sun J.-Q."/>
        </authorList>
    </citation>
    <scope>NUCLEOTIDE SEQUENCE [LARGE SCALE GENOMIC DNA]</scope>
    <source>
        <strain evidence="1 2">SJ-16</strain>
    </source>
</reference>
<organism evidence="1 2">
    <name type="scientific">Luteimonas deserti</name>
    <dbReference type="NCBI Taxonomy" id="2752306"/>
    <lineage>
        <taxon>Bacteria</taxon>
        <taxon>Pseudomonadati</taxon>
        <taxon>Pseudomonadota</taxon>
        <taxon>Gammaproteobacteria</taxon>
        <taxon>Lysobacterales</taxon>
        <taxon>Lysobacteraceae</taxon>
        <taxon>Luteimonas</taxon>
    </lineage>
</organism>
<dbReference type="RefSeq" id="WP_180545667.1">
    <property type="nucleotide sequence ID" value="NZ_JACCJZ010000019.1"/>
</dbReference>
<protein>
    <submittedName>
        <fullName evidence="1">Uncharacterized protein</fullName>
    </submittedName>
</protein>
<dbReference type="Proteomes" id="UP000589896">
    <property type="component" value="Unassembled WGS sequence"/>
</dbReference>
<proteinExistence type="predicted"/>
<gene>
    <name evidence="1" type="ORF">H0E82_11830</name>
</gene>
<dbReference type="AlphaFoldDB" id="A0A7Z0TWJ6"/>